<dbReference type="Pfam" id="PF16555">
    <property type="entry name" value="GramPos_pilinD1"/>
    <property type="match status" value="1"/>
</dbReference>
<keyword evidence="4" id="KW-1185">Reference proteome</keyword>
<evidence type="ECO:0000259" key="2">
    <source>
        <dbReference type="Pfam" id="PF16555"/>
    </source>
</evidence>
<proteinExistence type="predicted"/>
<dbReference type="EMBL" id="VULO01000001">
    <property type="protein sequence ID" value="MSS83255.1"/>
    <property type="molecule type" value="Genomic_DNA"/>
</dbReference>
<dbReference type="InterPro" id="IPR013783">
    <property type="entry name" value="Ig-like_fold"/>
</dbReference>
<dbReference type="PROSITE" id="PS51257">
    <property type="entry name" value="PROKAR_LIPOPROTEIN"/>
    <property type="match status" value="1"/>
</dbReference>
<gene>
    <name evidence="3" type="ORF">FYJ24_00425</name>
</gene>
<dbReference type="InterPro" id="IPR048052">
    <property type="entry name" value="FM1-like"/>
</dbReference>
<feature type="signal peptide" evidence="1">
    <location>
        <begin position="1"/>
        <end position="35"/>
    </location>
</feature>
<keyword evidence="1" id="KW-0732">Signal</keyword>
<sequence length="199" mass="20889">MTRNFSGRAIRNVAALLSVALVACLLVFTPRAANAASPVIDPNATGSLSIYKFDGVRGAKHNGEKLDKLPSNKPLADAEFTMYPIEGLNLAKNADWEKAESLIDSLPYGANLSTVTSAVNAEGLSIGAPRSGTTQLNAAGTQATLVFDDLPLGLDYVAETKAPSGYRAVAPFLVSVSMSNSDGTSWNYDVHVYPKNAPG</sequence>
<dbReference type="AlphaFoldDB" id="A0A6N7W1T6"/>
<reference evidence="3 4" key="1">
    <citation type="submission" date="2019-08" db="EMBL/GenBank/DDBJ databases">
        <title>In-depth cultivation of the pig gut microbiome towards novel bacterial diversity and tailored functional studies.</title>
        <authorList>
            <person name="Wylensek D."/>
            <person name="Hitch T.C.A."/>
            <person name="Clavel T."/>
        </authorList>
    </citation>
    <scope>NUCLEOTIDE SEQUENCE [LARGE SCALE GENOMIC DNA]</scope>
    <source>
        <strain evidence="3 4">WB03_NA08</strain>
    </source>
</reference>
<dbReference type="InterPro" id="IPR032364">
    <property type="entry name" value="GramPos_pilinD1_N"/>
</dbReference>
<evidence type="ECO:0000313" key="4">
    <source>
        <dbReference type="Proteomes" id="UP000470875"/>
    </source>
</evidence>
<comment type="caution">
    <text evidence="3">The sequence shown here is derived from an EMBL/GenBank/DDBJ whole genome shotgun (WGS) entry which is preliminary data.</text>
</comment>
<evidence type="ECO:0000256" key="1">
    <source>
        <dbReference type="SAM" id="SignalP"/>
    </source>
</evidence>
<dbReference type="Proteomes" id="UP000470875">
    <property type="component" value="Unassembled WGS sequence"/>
</dbReference>
<dbReference type="GO" id="GO:0005975">
    <property type="term" value="P:carbohydrate metabolic process"/>
    <property type="evidence" value="ECO:0007669"/>
    <property type="project" value="UniProtKB-ARBA"/>
</dbReference>
<feature type="domain" description="Gram-positive pilin subunit D1 N-terminal" evidence="2">
    <location>
        <begin position="60"/>
        <end position="196"/>
    </location>
</feature>
<name>A0A6N7W1T6_9ACTO</name>
<protein>
    <submittedName>
        <fullName evidence="3">SpaH/EbpB family LPXTG-anchored major pilin</fullName>
    </submittedName>
</protein>
<feature type="chain" id="PRO_5026929918" evidence="1">
    <location>
        <begin position="36"/>
        <end position="199"/>
    </location>
</feature>
<dbReference type="NCBIfam" id="NF033902">
    <property type="entry name" value="iso_D2_wall_anc"/>
    <property type="match status" value="1"/>
</dbReference>
<evidence type="ECO:0000313" key="3">
    <source>
        <dbReference type="EMBL" id="MSS83255.1"/>
    </source>
</evidence>
<dbReference type="Gene3D" id="2.60.40.10">
    <property type="entry name" value="Immunoglobulins"/>
    <property type="match status" value="1"/>
</dbReference>
<accession>A0A6N7W1T6</accession>
<organism evidence="3 4">
    <name type="scientific">Scrofimicrobium canadense</name>
    <dbReference type="NCBI Taxonomy" id="2652290"/>
    <lineage>
        <taxon>Bacteria</taxon>
        <taxon>Bacillati</taxon>
        <taxon>Actinomycetota</taxon>
        <taxon>Actinomycetes</taxon>
        <taxon>Actinomycetales</taxon>
        <taxon>Actinomycetaceae</taxon>
        <taxon>Scrofimicrobium</taxon>
    </lineage>
</organism>
<dbReference type="RefSeq" id="WP_154542557.1">
    <property type="nucleotide sequence ID" value="NZ_VULO01000001.1"/>
</dbReference>